<evidence type="ECO:0000313" key="2">
    <source>
        <dbReference type="Proteomes" id="UP000232688"/>
    </source>
</evidence>
<dbReference type="VEuPathDB" id="FungiDB:FUN_007732"/>
<protein>
    <submittedName>
        <fullName evidence="1">Uncharacterized protein</fullName>
    </submittedName>
</protein>
<reference evidence="1 2" key="2">
    <citation type="submission" date="2017-10" db="EMBL/GenBank/DDBJ databases">
        <title>Genome analyses suggest a sexual origin of heterokaryosis in a supposedly ancient asexual fungus.</title>
        <authorList>
            <person name="Corradi N."/>
            <person name="Sedzielewska K."/>
            <person name="Noel J."/>
            <person name="Charron P."/>
            <person name="Farinelli L."/>
            <person name="Marton T."/>
            <person name="Kruger M."/>
            <person name="Pelin A."/>
            <person name="Brachmann A."/>
            <person name="Corradi N."/>
        </authorList>
    </citation>
    <scope>NUCLEOTIDE SEQUENCE [LARGE SCALE GENOMIC DNA]</scope>
    <source>
        <strain evidence="1 2">A1</strain>
    </source>
</reference>
<organism evidence="1 2">
    <name type="scientific">Rhizophagus irregularis</name>
    <dbReference type="NCBI Taxonomy" id="588596"/>
    <lineage>
        <taxon>Eukaryota</taxon>
        <taxon>Fungi</taxon>
        <taxon>Fungi incertae sedis</taxon>
        <taxon>Mucoromycota</taxon>
        <taxon>Glomeromycotina</taxon>
        <taxon>Glomeromycetes</taxon>
        <taxon>Glomerales</taxon>
        <taxon>Glomeraceae</taxon>
        <taxon>Rhizophagus</taxon>
    </lineage>
</organism>
<proteinExistence type="predicted"/>
<dbReference type="VEuPathDB" id="FungiDB:RhiirA1_452133"/>
<evidence type="ECO:0000313" key="1">
    <source>
        <dbReference type="EMBL" id="PKC72618.1"/>
    </source>
</evidence>
<dbReference type="Proteomes" id="UP000232688">
    <property type="component" value="Unassembled WGS sequence"/>
</dbReference>
<name>A0A2I1EX07_9GLOM</name>
<dbReference type="AlphaFoldDB" id="A0A2I1EX07"/>
<sequence length="571" mass="68011">MACSKIFSGELPELLSEIIQYFRNDFSTLHSCILVNRLWCRLAIPLLWENPFSIIPNKNYFSIEYHKIRFIETYLVMLNDNDKIKLYEFGINNPLHSNILFNYSSFIQYLDTRLVGDCIENWVSSVKKNEKPSYIFLKITQNLDFIKFVYKLLIKMFIENEAVLHTFDIKIRQKYFDIVSELVLQSSNFICNIRNFYLESYLYENDNITPLLKFLNSNCNSISSLYISSSCNHKDNSKLIEYSSQLSQLIKSQKNLKKIFFLYDFPHSTLLNSNCLNTLNTIILFNIDFKNINFLNEIFEQLNVLESIHIIYCRSLDFNFIQQIINLTKPFKLKSLFVNKIFESIELLLQKSGDYLENFGFGSFKIYDDDDDDDDESESQLIELITKYCKKIKFFELYEFNIQNIYPSFNLIKNIQQNLNYITIDLNYDFGMCFCDSDAEVSSIVLQNLGQILPPKLEYLNMSLVMNTNDFIIFLQNSQNTFIKKLIFSNIINGTREKVGQDDMLYYIKEYIMKKRRVKYFAFLNLFTDNYDKEELYDLKDEVKEFKLHDIVVQNYNDLRISRFIEFLKEY</sequence>
<reference evidence="1 2" key="1">
    <citation type="submission" date="2017-10" db="EMBL/GenBank/DDBJ databases">
        <title>Extensive intraspecific genome diversity in a model arbuscular mycorrhizal fungus.</title>
        <authorList>
            <person name="Chen E.C.H."/>
            <person name="Morin E."/>
            <person name="Baudet D."/>
            <person name="Noel J."/>
            <person name="Ndikumana S."/>
            <person name="Charron P."/>
            <person name="St-Onge C."/>
            <person name="Giorgi J."/>
            <person name="Grigoriev I.V."/>
            <person name="Roux C."/>
            <person name="Martin F.M."/>
            <person name="Corradi N."/>
        </authorList>
    </citation>
    <scope>NUCLEOTIDE SEQUENCE [LARGE SCALE GENOMIC DNA]</scope>
    <source>
        <strain evidence="1 2">A1</strain>
    </source>
</reference>
<gene>
    <name evidence="1" type="ORF">RhiirA1_452133</name>
</gene>
<comment type="caution">
    <text evidence="1">The sequence shown here is derived from an EMBL/GenBank/DDBJ whole genome shotgun (WGS) entry which is preliminary data.</text>
</comment>
<accession>A0A2I1EX07</accession>
<dbReference type="VEuPathDB" id="FungiDB:RhiirFUN_010327"/>
<dbReference type="EMBL" id="LLXH01000118">
    <property type="protein sequence ID" value="PKC72618.1"/>
    <property type="molecule type" value="Genomic_DNA"/>
</dbReference>
<dbReference type="OrthoDB" id="1751604at2759"/>